<reference evidence="1" key="1">
    <citation type="submission" date="2023-06" db="EMBL/GenBank/DDBJ databases">
        <authorList>
            <person name="Kurt Z."/>
        </authorList>
    </citation>
    <scope>NUCLEOTIDE SEQUENCE</scope>
</reference>
<accession>A0AA86N543</accession>
<keyword evidence="3" id="KW-1185">Reference proteome</keyword>
<dbReference type="AlphaFoldDB" id="A0AA86N543"/>
<evidence type="ECO:0000313" key="1">
    <source>
        <dbReference type="EMBL" id="CAI9912966.1"/>
    </source>
</evidence>
<comment type="caution">
    <text evidence="1">The sequence shown here is derived from an EMBL/GenBank/DDBJ whole genome shotgun (WGS) entry which is preliminary data.</text>
</comment>
<evidence type="ECO:0000313" key="3">
    <source>
        <dbReference type="Proteomes" id="UP001642409"/>
    </source>
</evidence>
<proteinExistence type="predicted"/>
<dbReference type="EMBL" id="CATOUU010000011">
    <property type="protein sequence ID" value="CAI9912966.1"/>
    <property type="molecule type" value="Genomic_DNA"/>
</dbReference>
<gene>
    <name evidence="1" type="ORF">HINF_LOCUS611</name>
    <name evidence="2" type="ORF">HINF_LOCUS61454</name>
</gene>
<dbReference type="EMBL" id="CAXDID020000368">
    <property type="protein sequence ID" value="CAL6082876.1"/>
    <property type="molecule type" value="Genomic_DNA"/>
</dbReference>
<organism evidence="1">
    <name type="scientific">Hexamita inflata</name>
    <dbReference type="NCBI Taxonomy" id="28002"/>
    <lineage>
        <taxon>Eukaryota</taxon>
        <taxon>Metamonada</taxon>
        <taxon>Diplomonadida</taxon>
        <taxon>Hexamitidae</taxon>
        <taxon>Hexamitinae</taxon>
        <taxon>Hexamita</taxon>
    </lineage>
</organism>
<name>A0AA86N543_9EUKA</name>
<dbReference type="Proteomes" id="UP001642409">
    <property type="component" value="Unassembled WGS sequence"/>
</dbReference>
<evidence type="ECO:0000313" key="2">
    <source>
        <dbReference type="EMBL" id="CAL6082876.1"/>
    </source>
</evidence>
<sequence length="205" mass="24771">MSLPFIYDSKTQKEQLHKSYARLQDEKRSVSNISQKLHQANAKNIINEKQFQRSMKRKEDKDSLKMLEKSVQQREHVYAQSQLLKNQQLKLQQPLITYKHELQWRDTMKTGKELSQFQKRAVSQTRTEKQQFASIQQQNNNYLRNQLTSAKIKKEQIRIIKREEFENEQRKYYSGKSTEMELNKIRAEQMRAEKMQLEAKLRMME</sequence>
<reference evidence="2 3" key="2">
    <citation type="submission" date="2024-07" db="EMBL/GenBank/DDBJ databases">
        <authorList>
            <person name="Akdeniz Z."/>
        </authorList>
    </citation>
    <scope>NUCLEOTIDE SEQUENCE [LARGE SCALE GENOMIC DNA]</scope>
</reference>
<protein>
    <submittedName>
        <fullName evidence="2">Hypothetical_protein</fullName>
    </submittedName>
</protein>